<dbReference type="AlphaFoldDB" id="A0A8J3G6T8"/>
<reference evidence="1" key="1">
    <citation type="journal article" date="2014" name="Int. J. Syst. Evol. Microbiol.">
        <title>Complete genome sequence of Corynebacterium casei LMG S-19264T (=DSM 44701T), isolated from a smear-ripened cheese.</title>
        <authorList>
            <consortium name="US DOE Joint Genome Institute (JGI-PGF)"/>
            <person name="Walter F."/>
            <person name="Albersmeier A."/>
            <person name="Kalinowski J."/>
            <person name="Ruckert C."/>
        </authorList>
    </citation>
    <scope>NUCLEOTIDE SEQUENCE</scope>
    <source>
        <strain evidence="1">KCTC 23224</strain>
    </source>
</reference>
<dbReference type="SUPFAM" id="SSF88723">
    <property type="entry name" value="PIN domain-like"/>
    <property type="match status" value="1"/>
</dbReference>
<keyword evidence="2" id="KW-1185">Reference proteome</keyword>
<evidence type="ECO:0000313" key="1">
    <source>
        <dbReference type="EMBL" id="GHB50846.1"/>
    </source>
</evidence>
<accession>A0A8J3G6T8</accession>
<evidence type="ECO:0008006" key="3">
    <source>
        <dbReference type="Google" id="ProtNLM"/>
    </source>
</evidence>
<dbReference type="Proteomes" id="UP000642809">
    <property type="component" value="Unassembled WGS sequence"/>
</dbReference>
<sequence>MERLFVDTNIVLDLLQNREDFFKDAQELFILADEGRVELYILFLELIKALIFVLSSKFTKF</sequence>
<dbReference type="InterPro" id="IPR029060">
    <property type="entry name" value="PIN-like_dom_sf"/>
</dbReference>
<evidence type="ECO:0000313" key="2">
    <source>
        <dbReference type="Proteomes" id="UP000642809"/>
    </source>
</evidence>
<dbReference type="EMBL" id="BMYF01000026">
    <property type="protein sequence ID" value="GHB50846.1"/>
    <property type="molecule type" value="Genomic_DNA"/>
</dbReference>
<name>A0A8J3G6T8_9BACT</name>
<proteinExistence type="predicted"/>
<organism evidence="1 2">
    <name type="scientific">Mongoliitalea lutea</name>
    <dbReference type="NCBI Taxonomy" id="849756"/>
    <lineage>
        <taxon>Bacteria</taxon>
        <taxon>Pseudomonadati</taxon>
        <taxon>Bacteroidota</taxon>
        <taxon>Cytophagia</taxon>
        <taxon>Cytophagales</taxon>
        <taxon>Cyclobacteriaceae</taxon>
        <taxon>Mongoliitalea</taxon>
    </lineage>
</organism>
<comment type="caution">
    <text evidence="1">The sequence shown here is derived from an EMBL/GenBank/DDBJ whole genome shotgun (WGS) entry which is preliminary data.</text>
</comment>
<reference evidence="1" key="2">
    <citation type="submission" date="2020-09" db="EMBL/GenBank/DDBJ databases">
        <authorList>
            <person name="Sun Q."/>
            <person name="Kim S."/>
        </authorList>
    </citation>
    <scope>NUCLEOTIDE SEQUENCE</scope>
    <source>
        <strain evidence="1">KCTC 23224</strain>
    </source>
</reference>
<gene>
    <name evidence="1" type="ORF">GCM10008106_34620</name>
</gene>
<protein>
    <recommendedName>
        <fullName evidence="3">PIN domain-containing protein</fullName>
    </recommendedName>
</protein>